<dbReference type="InterPro" id="IPR001633">
    <property type="entry name" value="EAL_dom"/>
</dbReference>
<evidence type="ECO:0000259" key="2">
    <source>
        <dbReference type="PROSITE" id="PS50883"/>
    </source>
</evidence>
<keyword evidence="1" id="KW-0812">Transmembrane</keyword>
<dbReference type="Proteomes" id="UP000033664">
    <property type="component" value="Unassembled WGS sequence"/>
</dbReference>
<name>A0A0F4PI72_9GAMM</name>
<feature type="transmembrane region" description="Helical" evidence="1">
    <location>
        <begin position="75"/>
        <end position="95"/>
    </location>
</feature>
<comment type="caution">
    <text evidence="3">The sequence shown here is derived from an EMBL/GenBank/DDBJ whole genome shotgun (WGS) entry which is preliminary data.</text>
</comment>
<dbReference type="RefSeq" id="WP_045980437.1">
    <property type="nucleotide sequence ID" value="NZ_JXXY01000018.1"/>
</dbReference>
<dbReference type="PANTHER" id="PTHR33121">
    <property type="entry name" value="CYCLIC DI-GMP PHOSPHODIESTERASE PDEF"/>
    <property type="match status" value="1"/>
</dbReference>
<keyword evidence="1" id="KW-1133">Transmembrane helix</keyword>
<feature type="transmembrane region" description="Helical" evidence="1">
    <location>
        <begin position="38"/>
        <end position="63"/>
    </location>
</feature>
<dbReference type="GO" id="GO:0071111">
    <property type="term" value="F:cyclic-guanylate-specific phosphodiesterase activity"/>
    <property type="evidence" value="ECO:0007669"/>
    <property type="project" value="InterPro"/>
</dbReference>
<dbReference type="SMART" id="SM00052">
    <property type="entry name" value="EAL"/>
    <property type="match status" value="1"/>
</dbReference>
<dbReference type="EMBL" id="JXXZ01000010">
    <property type="protein sequence ID" value="KJY98784.1"/>
    <property type="molecule type" value="Genomic_DNA"/>
</dbReference>
<dbReference type="AlphaFoldDB" id="A0A0F4PI72"/>
<dbReference type="PATRIC" id="fig|151081.8.peg.3433"/>
<keyword evidence="1" id="KW-0472">Membrane</keyword>
<dbReference type="Pfam" id="PF00563">
    <property type="entry name" value="EAL"/>
    <property type="match status" value="1"/>
</dbReference>
<dbReference type="GeneID" id="58229571"/>
<accession>A0A0F4PI72</accession>
<dbReference type="Gene3D" id="3.20.20.450">
    <property type="entry name" value="EAL domain"/>
    <property type="match status" value="1"/>
</dbReference>
<dbReference type="InterPro" id="IPR035919">
    <property type="entry name" value="EAL_sf"/>
</dbReference>
<dbReference type="OrthoDB" id="6286573at2"/>
<evidence type="ECO:0000256" key="1">
    <source>
        <dbReference type="SAM" id="Phobius"/>
    </source>
</evidence>
<dbReference type="PANTHER" id="PTHR33121:SF79">
    <property type="entry name" value="CYCLIC DI-GMP PHOSPHODIESTERASE PDED-RELATED"/>
    <property type="match status" value="1"/>
</dbReference>
<reference evidence="3 4" key="1">
    <citation type="journal article" date="2015" name="BMC Genomics">
        <title>Genome mining reveals unlocked bioactive potential of marine Gram-negative bacteria.</title>
        <authorList>
            <person name="Machado H."/>
            <person name="Sonnenschein E.C."/>
            <person name="Melchiorsen J."/>
            <person name="Gram L."/>
        </authorList>
    </citation>
    <scope>NUCLEOTIDE SEQUENCE [LARGE SCALE GENOMIC DNA]</scope>
    <source>
        <strain evidence="3 4">S3137</strain>
    </source>
</reference>
<dbReference type="CDD" id="cd01948">
    <property type="entry name" value="EAL"/>
    <property type="match status" value="1"/>
</dbReference>
<dbReference type="InterPro" id="IPR050706">
    <property type="entry name" value="Cyclic-di-GMP_PDE-like"/>
</dbReference>
<gene>
    <name evidence="3" type="ORF">TW72_13810</name>
</gene>
<proteinExistence type="predicted"/>
<feature type="transmembrane region" description="Helical" evidence="1">
    <location>
        <begin position="7"/>
        <end position="26"/>
    </location>
</feature>
<evidence type="ECO:0000313" key="4">
    <source>
        <dbReference type="Proteomes" id="UP000033664"/>
    </source>
</evidence>
<keyword evidence="4" id="KW-1185">Reference proteome</keyword>
<dbReference type="SUPFAM" id="SSF141868">
    <property type="entry name" value="EAL domain-like"/>
    <property type="match status" value="1"/>
</dbReference>
<dbReference type="Gene3D" id="3.30.70.270">
    <property type="match status" value="1"/>
</dbReference>
<organism evidence="3 4">
    <name type="scientific">Pseudoalteromonas ruthenica</name>
    <dbReference type="NCBI Taxonomy" id="151081"/>
    <lineage>
        <taxon>Bacteria</taxon>
        <taxon>Pseudomonadati</taxon>
        <taxon>Pseudomonadota</taxon>
        <taxon>Gammaproteobacteria</taxon>
        <taxon>Alteromonadales</taxon>
        <taxon>Pseudoalteromonadaceae</taxon>
        <taxon>Pseudoalteromonas</taxon>
    </lineage>
</organism>
<evidence type="ECO:0000313" key="3">
    <source>
        <dbReference type="EMBL" id="KJY98784.1"/>
    </source>
</evidence>
<dbReference type="InterPro" id="IPR043128">
    <property type="entry name" value="Rev_trsase/Diguanyl_cyclase"/>
</dbReference>
<sequence>MITSIHLSAFISGLFMMALIVSVVLVSERRDGLSAMFYSIAGLAYISGYWQVASVILLGAYGVRCWLVYRHQNKRLLLGKGGLVLLQSLLIATHFSFELHSAWLCIVPLLLQLSAYMELSFSEPEVASNQQANTLDNHSLPIISWPQALAQYQDWSANNRADIALILVQIEGYEPLNRQLGQEFAELLLMQALTRMNQVIDHPQVLNLNVPRRQVQQSAQLFQVAPLCYGTVVVFDQERHVHEQVAQQLADAAQRPFNSQRGIVELKPHIAIVQGASSASSLDDMLQCAFKTRDFYPEQRISHYSAELEQQVQAHEVQLKELEKVDFEQDFVLYFQPVIGLPKQELLYVELLLRWQHPEKGLLKAEEFIADLRAVGRGYKLAFHVLERAAEMALALKMDGQPTPISINLYGEEVLHDEFVDFAERMVREHNLAHGDLIVECPLPVLMSLDNRALSLLTRLHQVGVHVCLDGLGETPLFLAKLPKLKLSYVKVDPALTEDVDYTSANKALLNGLIDMHRHLKAQVICQGIETEAQLSYIKEFNVQGAQGFIFTQPLPLEGLLGWGRQWRHQQSFS</sequence>
<dbReference type="eggNOG" id="COG5001">
    <property type="taxonomic scope" value="Bacteria"/>
</dbReference>
<protein>
    <recommendedName>
        <fullName evidence="2">EAL domain-containing protein</fullName>
    </recommendedName>
</protein>
<dbReference type="PROSITE" id="PS50883">
    <property type="entry name" value="EAL"/>
    <property type="match status" value="1"/>
</dbReference>
<feature type="domain" description="EAL" evidence="2">
    <location>
        <begin position="315"/>
        <end position="568"/>
    </location>
</feature>